<dbReference type="Proteomes" id="UP001242288">
    <property type="component" value="Unassembled WGS sequence"/>
</dbReference>
<dbReference type="AlphaFoldDB" id="A0AAP5BPJ1"/>
<reference evidence="3" key="1">
    <citation type="submission" date="2022-06" db="EMBL/GenBank/DDBJ databases">
        <title>PHB producers.</title>
        <authorList>
            <person name="Besaury L."/>
        </authorList>
    </citation>
    <scope>NUCLEOTIDE SEQUENCE</scope>
    <source>
        <strain evidence="3 4">SEWS6</strain>
    </source>
</reference>
<evidence type="ECO:0000313" key="5">
    <source>
        <dbReference type="Proteomes" id="UP001242288"/>
    </source>
</evidence>
<feature type="signal peptide" evidence="1">
    <location>
        <begin position="1"/>
        <end position="20"/>
    </location>
</feature>
<dbReference type="RefSeq" id="WP_266240783.1">
    <property type="nucleotide sequence ID" value="NZ_JAMXWF010000069.1"/>
</dbReference>
<keyword evidence="4" id="KW-1185">Reference proteome</keyword>
<dbReference type="EMBL" id="JAMXWF010000069">
    <property type="protein sequence ID" value="MDQ6413777.1"/>
    <property type="molecule type" value="Genomic_DNA"/>
</dbReference>
<comment type="caution">
    <text evidence="3">The sequence shown here is derived from an EMBL/GenBank/DDBJ whole genome shotgun (WGS) entry which is preliminary data.</text>
</comment>
<gene>
    <name evidence="3" type="ORF">NIE36_42380</name>
    <name evidence="2" type="ORF">OSB80_42490</name>
</gene>
<proteinExistence type="predicted"/>
<dbReference type="EMBL" id="JAPKHW010000069">
    <property type="protein sequence ID" value="MCX4151966.1"/>
    <property type="molecule type" value="Genomic_DNA"/>
</dbReference>
<evidence type="ECO:0000256" key="1">
    <source>
        <dbReference type="SAM" id="SignalP"/>
    </source>
</evidence>
<keyword evidence="1" id="KW-0732">Signal</keyword>
<organism evidence="3 5">
    <name type="scientific">Paraburkholderia madseniana</name>
    <dbReference type="NCBI Taxonomy" id="2599607"/>
    <lineage>
        <taxon>Bacteria</taxon>
        <taxon>Pseudomonadati</taxon>
        <taxon>Pseudomonadota</taxon>
        <taxon>Betaproteobacteria</taxon>
        <taxon>Burkholderiales</taxon>
        <taxon>Burkholderiaceae</taxon>
        <taxon>Paraburkholderia</taxon>
    </lineage>
</organism>
<evidence type="ECO:0000313" key="4">
    <source>
        <dbReference type="Proteomes" id="UP001209412"/>
    </source>
</evidence>
<accession>A0AAP5BPJ1</accession>
<evidence type="ECO:0000313" key="2">
    <source>
        <dbReference type="EMBL" id="MCX4151966.1"/>
    </source>
</evidence>
<feature type="chain" id="PRO_5042872392" evidence="1">
    <location>
        <begin position="21"/>
        <end position="110"/>
    </location>
</feature>
<name>A0AAP5BPJ1_9BURK</name>
<dbReference type="Proteomes" id="UP001209412">
    <property type="component" value="Unassembled WGS sequence"/>
</dbReference>
<sequence length="110" mass="11672">MKLQFLLPILAAFSLTSASAALQCGHGESKVVVKYDTLGGLTRQAFKDISFDSADSRSNALSRQTARPIPAGTVACKVDGDGFFDDAAHLNVAGQPVDYWVQDRAVTPAD</sequence>
<protein>
    <submittedName>
        <fullName evidence="3">Uncharacterized protein</fullName>
    </submittedName>
</protein>
<evidence type="ECO:0000313" key="3">
    <source>
        <dbReference type="EMBL" id="MDQ6413777.1"/>
    </source>
</evidence>